<protein>
    <submittedName>
        <fullName evidence="6">Putative transcriptional regulator</fullName>
    </submittedName>
</protein>
<sequence length="211" mass="23223">MFTFNAKNTLMSTQKQRYHHGHLSESLLQAVDDISSQFGIEAVTLRACAKKVGVSPGAAFRHFQDKRALLTAFAARALNQLADTLDAAEEDARETGNDAFYSVGMAYLTFALENPALFRAMWREETIYSKDPDYLAAAKRLVGYLKEGFAGTITDEDPKSFSAHEMLAWSSVHGMANLFVDGPIAAEMKQDQKLELAKSVMGELKNACSQA</sequence>
<dbReference type="Gene3D" id="1.10.357.10">
    <property type="entry name" value="Tetracycline Repressor, domain 2"/>
    <property type="match status" value="1"/>
</dbReference>
<dbReference type="GO" id="GO:0000976">
    <property type="term" value="F:transcription cis-regulatory region binding"/>
    <property type="evidence" value="ECO:0007669"/>
    <property type="project" value="TreeGrafter"/>
</dbReference>
<dbReference type="InterPro" id="IPR050109">
    <property type="entry name" value="HTH-type_TetR-like_transc_reg"/>
</dbReference>
<feature type="DNA-binding region" description="H-T-H motif" evidence="4">
    <location>
        <begin position="44"/>
        <end position="63"/>
    </location>
</feature>
<keyword evidence="2 4" id="KW-0238">DNA-binding</keyword>
<keyword evidence="1" id="KW-0805">Transcription regulation</keyword>
<evidence type="ECO:0000256" key="1">
    <source>
        <dbReference type="ARBA" id="ARBA00023015"/>
    </source>
</evidence>
<keyword evidence="7" id="KW-1185">Reference proteome</keyword>
<dbReference type="SUPFAM" id="SSF46689">
    <property type="entry name" value="Homeodomain-like"/>
    <property type="match status" value="1"/>
</dbReference>
<dbReference type="RefSeq" id="WP_007020926.1">
    <property type="nucleotide sequence ID" value="NZ_CH724125.1"/>
</dbReference>
<dbReference type="InterPro" id="IPR009057">
    <property type="entry name" value="Homeodomain-like_sf"/>
</dbReference>
<dbReference type="EMBL" id="AAOW01000013">
    <property type="protein sequence ID" value="EAR60826.1"/>
    <property type="molecule type" value="Genomic_DNA"/>
</dbReference>
<dbReference type="InterPro" id="IPR025996">
    <property type="entry name" value="MT1864/Rv1816-like_C"/>
</dbReference>
<evidence type="ECO:0000313" key="7">
    <source>
        <dbReference type="Proteomes" id="UP000002171"/>
    </source>
</evidence>
<dbReference type="Pfam" id="PF00440">
    <property type="entry name" value="TetR_N"/>
    <property type="match status" value="1"/>
</dbReference>
<proteinExistence type="predicted"/>
<evidence type="ECO:0000259" key="5">
    <source>
        <dbReference type="PROSITE" id="PS50977"/>
    </source>
</evidence>
<reference evidence="6 7" key="1">
    <citation type="submission" date="2006-02" db="EMBL/GenBank/DDBJ databases">
        <authorList>
            <person name="Pinhassi J."/>
            <person name="Pedros-Alio C."/>
            <person name="Ferriera S."/>
            <person name="Johnson J."/>
            <person name="Kravitz S."/>
            <person name="Halpern A."/>
            <person name="Remington K."/>
            <person name="Beeson K."/>
            <person name="Tran B."/>
            <person name="Rogers Y.-H."/>
            <person name="Friedman R."/>
            <person name="Venter J.C."/>
        </authorList>
    </citation>
    <scope>NUCLEOTIDE SEQUENCE [LARGE SCALE GENOMIC DNA]</scope>
    <source>
        <strain evidence="6 7">MED92</strain>
    </source>
</reference>
<evidence type="ECO:0000313" key="6">
    <source>
        <dbReference type="EMBL" id="EAR60826.1"/>
    </source>
</evidence>
<evidence type="ECO:0000256" key="3">
    <source>
        <dbReference type="ARBA" id="ARBA00023163"/>
    </source>
</evidence>
<dbReference type="InterPro" id="IPR036271">
    <property type="entry name" value="Tet_transcr_reg_TetR-rel_C_sf"/>
</dbReference>
<evidence type="ECO:0000256" key="2">
    <source>
        <dbReference type="ARBA" id="ARBA00023125"/>
    </source>
</evidence>
<comment type="caution">
    <text evidence="6">The sequence shown here is derived from an EMBL/GenBank/DDBJ whole genome shotgun (WGS) entry which is preliminary data.</text>
</comment>
<dbReference type="PANTHER" id="PTHR30055:SF220">
    <property type="entry name" value="TETR-FAMILY REGULATORY PROTEIN"/>
    <property type="match status" value="1"/>
</dbReference>
<dbReference type="OrthoDB" id="5293556at2"/>
<feature type="domain" description="HTH tetR-type" evidence="5">
    <location>
        <begin position="21"/>
        <end position="81"/>
    </location>
</feature>
<dbReference type="InterPro" id="IPR001647">
    <property type="entry name" value="HTH_TetR"/>
</dbReference>
<keyword evidence="3" id="KW-0804">Transcription</keyword>
<dbReference type="Pfam" id="PF13305">
    <property type="entry name" value="TetR_C_33"/>
    <property type="match status" value="1"/>
</dbReference>
<organism evidence="6 7">
    <name type="scientific">Neptuniibacter caesariensis</name>
    <dbReference type="NCBI Taxonomy" id="207954"/>
    <lineage>
        <taxon>Bacteria</taxon>
        <taxon>Pseudomonadati</taxon>
        <taxon>Pseudomonadota</taxon>
        <taxon>Gammaproteobacteria</taxon>
        <taxon>Oceanospirillales</taxon>
        <taxon>Oceanospirillaceae</taxon>
        <taxon>Neptuniibacter</taxon>
    </lineage>
</organism>
<dbReference type="GO" id="GO:0003700">
    <property type="term" value="F:DNA-binding transcription factor activity"/>
    <property type="evidence" value="ECO:0007669"/>
    <property type="project" value="TreeGrafter"/>
</dbReference>
<accession>A0A7U8C4Y6</accession>
<dbReference type="PROSITE" id="PS50977">
    <property type="entry name" value="HTH_TETR_2"/>
    <property type="match status" value="1"/>
</dbReference>
<dbReference type="SUPFAM" id="SSF48498">
    <property type="entry name" value="Tetracyclin repressor-like, C-terminal domain"/>
    <property type="match status" value="1"/>
</dbReference>
<name>A0A7U8C4Y6_NEPCE</name>
<gene>
    <name evidence="6" type="ORF">MED92_16305</name>
</gene>
<evidence type="ECO:0000256" key="4">
    <source>
        <dbReference type="PROSITE-ProRule" id="PRU00335"/>
    </source>
</evidence>
<dbReference type="AlphaFoldDB" id="A0A7U8C4Y6"/>
<dbReference type="Proteomes" id="UP000002171">
    <property type="component" value="Unassembled WGS sequence"/>
</dbReference>
<dbReference type="PANTHER" id="PTHR30055">
    <property type="entry name" value="HTH-TYPE TRANSCRIPTIONAL REGULATOR RUTR"/>
    <property type="match status" value="1"/>
</dbReference>